<gene>
    <name evidence="1" type="ORF">ECRASSUSDP1_LOCUS25273</name>
</gene>
<sequence length="215" mass="24471">MNFIYVPVVVPQMMPILQTPQQIPDLSDYCQCSLPYPGASETRALIDKHPLSPQKDMNLQSTKAADPQLEEIKEKQKRPQLDPIPRKHKKKSQILQRLSSLCSASTILSDIDHILDPEEVVIQATPKQYQAPNRTPNSMRSRYIGVSYKSGKYNAYIVAEGRKTYICGTTDEETSARYYDYCAIHLHRLAATTNFSYTKRQLVEMCTSGDIYSSF</sequence>
<name>A0AAD1Y6F0_EUPCR</name>
<evidence type="ECO:0000313" key="2">
    <source>
        <dbReference type="Proteomes" id="UP001295684"/>
    </source>
</evidence>
<dbReference type="GO" id="GO:0003700">
    <property type="term" value="F:DNA-binding transcription factor activity"/>
    <property type="evidence" value="ECO:0007669"/>
    <property type="project" value="InterPro"/>
</dbReference>
<evidence type="ECO:0000313" key="1">
    <source>
        <dbReference type="EMBL" id="CAI2383762.1"/>
    </source>
</evidence>
<dbReference type="EMBL" id="CAMPGE010026063">
    <property type="protein sequence ID" value="CAI2383762.1"/>
    <property type="molecule type" value="Genomic_DNA"/>
</dbReference>
<protein>
    <recommendedName>
        <fullName evidence="3">AP2/ERF domain-containing protein</fullName>
    </recommendedName>
</protein>
<dbReference type="Gene3D" id="3.30.730.10">
    <property type="entry name" value="AP2/ERF domain"/>
    <property type="match status" value="1"/>
</dbReference>
<evidence type="ECO:0008006" key="3">
    <source>
        <dbReference type="Google" id="ProtNLM"/>
    </source>
</evidence>
<reference evidence="1" key="1">
    <citation type="submission" date="2023-07" db="EMBL/GenBank/DDBJ databases">
        <authorList>
            <consortium name="AG Swart"/>
            <person name="Singh M."/>
            <person name="Singh A."/>
            <person name="Seah K."/>
            <person name="Emmerich C."/>
        </authorList>
    </citation>
    <scope>NUCLEOTIDE SEQUENCE</scope>
    <source>
        <strain evidence="1">DP1</strain>
    </source>
</reference>
<proteinExistence type="predicted"/>
<dbReference type="Proteomes" id="UP001295684">
    <property type="component" value="Unassembled WGS sequence"/>
</dbReference>
<accession>A0AAD1Y6F0</accession>
<dbReference type="InterPro" id="IPR036955">
    <property type="entry name" value="AP2/ERF_dom_sf"/>
</dbReference>
<comment type="caution">
    <text evidence="1">The sequence shown here is derived from an EMBL/GenBank/DDBJ whole genome shotgun (WGS) entry which is preliminary data.</text>
</comment>
<organism evidence="1 2">
    <name type="scientific">Euplotes crassus</name>
    <dbReference type="NCBI Taxonomy" id="5936"/>
    <lineage>
        <taxon>Eukaryota</taxon>
        <taxon>Sar</taxon>
        <taxon>Alveolata</taxon>
        <taxon>Ciliophora</taxon>
        <taxon>Intramacronucleata</taxon>
        <taxon>Spirotrichea</taxon>
        <taxon>Hypotrichia</taxon>
        <taxon>Euplotida</taxon>
        <taxon>Euplotidae</taxon>
        <taxon>Moneuplotes</taxon>
    </lineage>
</organism>
<keyword evidence="2" id="KW-1185">Reference proteome</keyword>
<dbReference type="AlphaFoldDB" id="A0AAD1Y6F0"/>